<evidence type="ECO:0000313" key="3">
    <source>
        <dbReference type="Proteomes" id="UP000002061"/>
    </source>
</evidence>
<protein>
    <submittedName>
        <fullName evidence="2">Uncharacterized protein</fullName>
    </submittedName>
</protein>
<dbReference type="Proteomes" id="UP000002061">
    <property type="component" value="Chromosome"/>
</dbReference>
<name>D5VRF8_METIM</name>
<feature type="transmembrane region" description="Helical" evidence="1">
    <location>
        <begin position="827"/>
        <end position="847"/>
    </location>
</feature>
<keyword evidence="1" id="KW-1133">Transmembrane helix</keyword>
<dbReference type="KEGG" id="mif:Metin_0491"/>
<accession>D5VRF8</accession>
<dbReference type="eggNOG" id="arCOG05057">
    <property type="taxonomic scope" value="Archaea"/>
</dbReference>
<dbReference type="STRING" id="573063.Metin_0491"/>
<reference evidence="2" key="1">
    <citation type="submission" date="2010-04" db="EMBL/GenBank/DDBJ databases">
        <title>Complete sequence of Methanocaldococcus infernus ME.</title>
        <authorList>
            <consortium name="US DOE Joint Genome Institute"/>
            <person name="Lucas S."/>
            <person name="Copeland A."/>
            <person name="Lapidus A."/>
            <person name="Cheng J.-F."/>
            <person name="Bruce D."/>
            <person name="Goodwin L."/>
            <person name="Pitluck S."/>
            <person name="Munk A.C."/>
            <person name="Detter J.C."/>
            <person name="Han C."/>
            <person name="Tapia R."/>
            <person name="Land M."/>
            <person name="Hauser L."/>
            <person name="Kyrpides N."/>
            <person name="Mikhailova N."/>
            <person name="Sieprawska-Lupa M."/>
            <person name="Whitman W.B."/>
            <person name="Woyke T."/>
        </authorList>
    </citation>
    <scope>NUCLEOTIDE SEQUENCE [LARGE SCALE GENOMIC DNA]</scope>
    <source>
        <strain evidence="2">ME</strain>
    </source>
</reference>
<gene>
    <name evidence="2" type="ordered locus">Metin_0491</name>
</gene>
<keyword evidence="1" id="KW-0472">Membrane</keyword>
<evidence type="ECO:0000256" key="1">
    <source>
        <dbReference type="SAM" id="Phobius"/>
    </source>
</evidence>
<organism evidence="2 3">
    <name type="scientific">Methanocaldococcus infernus (strain DSM 11812 / JCM 15783 / ME)</name>
    <dbReference type="NCBI Taxonomy" id="573063"/>
    <lineage>
        <taxon>Archaea</taxon>
        <taxon>Methanobacteriati</taxon>
        <taxon>Methanobacteriota</taxon>
        <taxon>Methanomada group</taxon>
        <taxon>Methanococci</taxon>
        <taxon>Methanococcales</taxon>
        <taxon>Methanocaldococcaceae</taxon>
        <taxon>Methanocaldococcus</taxon>
    </lineage>
</organism>
<dbReference type="AlphaFoldDB" id="D5VRF8"/>
<keyword evidence="1" id="KW-0812">Transmembrane</keyword>
<evidence type="ECO:0000313" key="2">
    <source>
        <dbReference type="EMBL" id="ADG13161.1"/>
    </source>
</evidence>
<sequence length="850" mass="97341">MLKVNTIMKHLKNLLILIFLLLLSMVSANVVIYKIWSPYDPPSKPIYHIDLNEQTLYLGIVNRDEYAHEVTVRVEANGKTWEYGPIYLKPNTHVEHVVEVKVPISKDGPQDVKISLLEDGKVIASKTVKVSLYFPVDVSNVTCYGYPVKDGEVCYSPWFTVTLKSNPVAQTDYQGKVWIVVKSGNKVIYNGINDSKEVYIPLDGEVNVDFRIPNLELDQDSFKIETYVKIMNITHSVEGYEKTTIKREEDYFTYEYERFPKTFYFPIIIDKIELYNKVDENTTKYIKEFYRNVDDEDFLNKLDDRYYWETLKIPRQYVKGEKVISFIKVYLKNRLDRKLSAKLVINYSDKEIEKVIDLKKFEEKSILLPLTVNPGNLKIVAIAWPIKEEAYKHKKIANFNINPEKVSPIIIKEIIPPKDKFLNDDGILVGKKYNITLILYNMYNKKLKGTVESITNVPESIVNISKKINFTIKPYETKKVMIPIICNKEFNGDIKFKISTDKGVKDIWGAVHINAYLPVKVSQVYYQPPGTVKINKIDGGALYIKEPIAGKENKVYVVLNNPLSRDINCKVWVEVIDREGKVRAKTNVKSVKIPKLGEKEVEFNIFFNEGFTGYTIVHVVPEGTNVDIIFSRGLVKLCRIPDTIEIGRYSNVDVLGKEVNSRIYLVTQVYSPITIESLNYSNGSVTAVLKNEHFPTNLTFECGIENSNKVIVTLAPKEVKKVEIPVDHVEKKLRFYVKLDKFLLINGKPEPLVIFRDLEINISKDIENNSISKNESNLTQLEKKENNQTQIEIIENNSSQEVSQSLNVQNSNSENLKNINSNNSNSGILGFLYGVVSGVVSTIFSIFRGG</sequence>
<proteinExistence type="predicted"/>
<dbReference type="EMBL" id="CP002009">
    <property type="protein sequence ID" value="ADG13161.1"/>
    <property type="molecule type" value="Genomic_DNA"/>
</dbReference>
<dbReference type="HOGENOM" id="CLU_015662_0_0_2"/>
<keyword evidence="3" id="KW-1185">Reference proteome</keyword>